<evidence type="ECO:0000256" key="1">
    <source>
        <dbReference type="SAM" id="MobiDB-lite"/>
    </source>
</evidence>
<comment type="caution">
    <text evidence="2">The sequence shown here is derived from an EMBL/GenBank/DDBJ whole genome shotgun (WGS) entry which is preliminary data.</text>
</comment>
<organism evidence="2 3">
    <name type="scientific">Daphnia magna</name>
    <dbReference type="NCBI Taxonomy" id="35525"/>
    <lineage>
        <taxon>Eukaryota</taxon>
        <taxon>Metazoa</taxon>
        <taxon>Ecdysozoa</taxon>
        <taxon>Arthropoda</taxon>
        <taxon>Crustacea</taxon>
        <taxon>Branchiopoda</taxon>
        <taxon>Diplostraca</taxon>
        <taxon>Cladocera</taxon>
        <taxon>Anomopoda</taxon>
        <taxon>Daphniidae</taxon>
        <taxon>Daphnia</taxon>
    </lineage>
</organism>
<protein>
    <submittedName>
        <fullName evidence="2">Uncharacterized protein</fullName>
    </submittedName>
</protein>
<name>A0ABR0AQU7_9CRUS</name>
<accession>A0ABR0AQU7</accession>
<reference evidence="2 3" key="1">
    <citation type="journal article" date="2023" name="Nucleic Acids Res.">
        <title>The hologenome of Daphnia magna reveals possible DNA methylation and microbiome-mediated evolution of the host genome.</title>
        <authorList>
            <person name="Chaturvedi A."/>
            <person name="Li X."/>
            <person name="Dhandapani V."/>
            <person name="Marshall H."/>
            <person name="Kissane S."/>
            <person name="Cuenca-Cambronero M."/>
            <person name="Asole G."/>
            <person name="Calvet F."/>
            <person name="Ruiz-Romero M."/>
            <person name="Marangio P."/>
            <person name="Guigo R."/>
            <person name="Rago D."/>
            <person name="Mirbahai L."/>
            <person name="Eastwood N."/>
            <person name="Colbourne J.K."/>
            <person name="Zhou J."/>
            <person name="Mallon E."/>
            <person name="Orsini L."/>
        </authorList>
    </citation>
    <scope>NUCLEOTIDE SEQUENCE [LARGE SCALE GENOMIC DNA]</scope>
    <source>
        <strain evidence="2">LRV0_1</strain>
    </source>
</reference>
<keyword evidence="3" id="KW-1185">Reference proteome</keyword>
<evidence type="ECO:0000313" key="2">
    <source>
        <dbReference type="EMBL" id="KAK4027477.1"/>
    </source>
</evidence>
<evidence type="ECO:0000313" key="3">
    <source>
        <dbReference type="Proteomes" id="UP001234178"/>
    </source>
</evidence>
<dbReference type="Proteomes" id="UP001234178">
    <property type="component" value="Unassembled WGS sequence"/>
</dbReference>
<gene>
    <name evidence="2" type="ORF">OUZ56_016524</name>
</gene>
<proteinExistence type="predicted"/>
<feature type="compositionally biased region" description="Low complexity" evidence="1">
    <location>
        <begin position="79"/>
        <end position="97"/>
    </location>
</feature>
<sequence length="97" mass="10621">SLNGVFKAGRRGLLVEQDGHVREGLLEKMKEGHGMSNLGLPWAEFSIQRLRALSSGVGPDRLPISWSRPNWRSRMKSQSVFHVSGPGSVPPSSSQGR</sequence>
<dbReference type="EMBL" id="JAOYFB010000038">
    <property type="protein sequence ID" value="KAK4027477.1"/>
    <property type="molecule type" value="Genomic_DNA"/>
</dbReference>
<feature type="region of interest" description="Disordered" evidence="1">
    <location>
        <begin position="77"/>
        <end position="97"/>
    </location>
</feature>
<feature type="non-terminal residue" evidence="2">
    <location>
        <position position="1"/>
    </location>
</feature>